<keyword evidence="8 14" id="KW-1133">Transmembrane helix</keyword>
<keyword evidence="11 14" id="KW-1015">Disulfide bond</keyword>
<gene>
    <name evidence="14" type="primary">dsbB</name>
    <name evidence="16" type="ORF">CJD38_12750</name>
</gene>
<keyword evidence="7 14" id="KW-0249">Electron transport</keyword>
<dbReference type="InterPro" id="IPR003752">
    <property type="entry name" value="DiS_bond_form_DsbB/BdbC"/>
</dbReference>
<dbReference type="PANTHER" id="PTHR36570">
    <property type="entry name" value="DISULFIDE BOND FORMATION PROTEIN B"/>
    <property type="match status" value="1"/>
</dbReference>
<evidence type="ECO:0000256" key="4">
    <source>
        <dbReference type="ARBA" id="ARBA00022475"/>
    </source>
</evidence>
<organism evidence="16 17">
    <name type="scientific">Stenotrophobium rhamnosiphilum</name>
    <dbReference type="NCBI Taxonomy" id="2029166"/>
    <lineage>
        <taxon>Bacteria</taxon>
        <taxon>Pseudomonadati</taxon>
        <taxon>Pseudomonadota</taxon>
        <taxon>Gammaproteobacteria</taxon>
        <taxon>Nevskiales</taxon>
        <taxon>Nevskiaceae</taxon>
        <taxon>Stenotrophobium</taxon>
    </lineage>
</organism>
<sequence length="168" mass="18164">MKMSFRLLSFLGFLACVGCMAFALYLEHGLHLEPCPMCIFQRVAMIVTGIFFLLGAIHGPKAWGRWIYSGLALSSALAGALIAARHVWLQSLPPDQVPACGPTLAYLREMFPLSEVVAMVLKGDGACAKIVGEWLGISLPGWTMIGFIALFGYALSAPILAKAFEKKT</sequence>
<keyword evidence="17" id="KW-1185">Reference proteome</keyword>
<feature type="transmembrane region" description="Helical" evidence="15">
    <location>
        <begin position="141"/>
        <end position="161"/>
    </location>
</feature>
<dbReference type="Gene3D" id="1.20.1550.10">
    <property type="entry name" value="DsbB-like"/>
    <property type="match status" value="1"/>
</dbReference>
<evidence type="ECO:0000256" key="10">
    <source>
        <dbReference type="ARBA" id="ARBA00023136"/>
    </source>
</evidence>
<keyword evidence="13 14" id="KW-0676">Redox-active center</keyword>
<reference evidence="16 17" key="1">
    <citation type="submission" date="2018-04" db="EMBL/GenBank/DDBJ databases">
        <title>Novel species isolated from glacier.</title>
        <authorList>
            <person name="Liu Q."/>
            <person name="Xin Y.-H."/>
        </authorList>
    </citation>
    <scope>NUCLEOTIDE SEQUENCE [LARGE SCALE GENOMIC DNA]</scope>
    <source>
        <strain evidence="16 17">GT1R17</strain>
    </source>
</reference>
<dbReference type="PANTHER" id="PTHR36570:SF3">
    <property type="entry name" value="DISULFIDE BOND FORMATION PROTEIN B"/>
    <property type="match status" value="1"/>
</dbReference>
<evidence type="ECO:0000256" key="1">
    <source>
        <dbReference type="ARBA" id="ARBA00004429"/>
    </source>
</evidence>
<keyword evidence="10 14" id="KW-0472">Membrane</keyword>
<accession>A0A2T5MEZ0</accession>
<dbReference type="GO" id="GO:0005886">
    <property type="term" value="C:plasma membrane"/>
    <property type="evidence" value="ECO:0007669"/>
    <property type="project" value="UniProtKB-SubCell"/>
</dbReference>
<feature type="topological domain" description="Cytoplasmic" evidence="14">
    <location>
        <begin position="61"/>
        <end position="66"/>
    </location>
</feature>
<dbReference type="HAMAP" id="MF_00286">
    <property type="entry name" value="DsbB"/>
    <property type="match status" value="1"/>
</dbReference>
<feature type="transmembrane region" description="Helical" evidence="15">
    <location>
        <begin position="39"/>
        <end position="59"/>
    </location>
</feature>
<keyword evidence="6 14" id="KW-0812">Transmembrane</keyword>
<evidence type="ECO:0000256" key="5">
    <source>
        <dbReference type="ARBA" id="ARBA00022519"/>
    </source>
</evidence>
<feature type="topological domain" description="Cytoplasmic" evidence="14">
    <location>
        <begin position="161"/>
        <end position="168"/>
    </location>
</feature>
<evidence type="ECO:0000256" key="15">
    <source>
        <dbReference type="SAM" id="Phobius"/>
    </source>
</evidence>
<evidence type="ECO:0000256" key="8">
    <source>
        <dbReference type="ARBA" id="ARBA00022989"/>
    </source>
</evidence>
<keyword evidence="3 14" id="KW-0813">Transport</keyword>
<keyword evidence="5" id="KW-0997">Cell inner membrane</keyword>
<evidence type="ECO:0000256" key="6">
    <source>
        <dbReference type="ARBA" id="ARBA00022692"/>
    </source>
</evidence>
<feature type="disulfide bond" description="Redox-active" evidence="14">
    <location>
        <begin position="35"/>
        <end position="38"/>
    </location>
</feature>
<dbReference type="Proteomes" id="UP000244248">
    <property type="component" value="Unassembled WGS sequence"/>
</dbReference>
<feature type="transmembrane region" description="Helical" evidence="15">
    <location>
        <begin position="66"/>
        <end position="88"/>
    </location>
</feature>
<protein>
    <recommendedName>
        <fullName evidence="14">Disulfide bond formation protein B</fullName>
    </recommendedName>
    <alternativeName>
        <fullName evidence="14">Disulfide oxidoreductase</fullName>
    </alternativeName>
</protein>
<dbReference type="OrthoDB" id="3711263at2"/>
<comment type="function">
    <text evidence="14">Required for disulfide bond formation in some periplasmic proteins. Acts by oxidizing the DsbA protein.</text>
</comment>
<dbReference type="InterPro" id="IPR050183">
    <property type="entry name" value="DsbB"/>
</dbReference>
<dbReference type="GO" id="GO:0015035">
    <property type="term" value="F:protein-disulfide reductase activity"/>
    <property type="evidence" value="ECO:0007669"/>
    <property type="project" value="UniProtKB-UniRule"/>
</dbReference>
<comment type="caution">
    <text evidence="16">The sequence shown here is derived from an EMBL/GenBank/DDBJ whole genome shotgun (WGS) entry which is preliminary data.</text>
</comment>
<evidence type="ECO:0000256" key="12">
    <source>
        <dbReference type="ARBA" id="ARBA00023186"/>
    </source>
</evidence>
<proteinExistence type="inferred from homology"/>
<evidence type="ECO:0000313" key="17">
    <source>
        <dbReference type="Proteomes" id="UP000244248"/>
    </source>
</evidence>
<keyword evidence="4 14" id="KW-1003">Cell membrane</keyword>
<evidence type="ECO:0000256" key="13">
    <source>
        <dbReference type="ARBA" id="ARBA00023284"/>
    </source>
</evidence>
<evidence type="ECO:0000256" key="11">
    <source>
        <dbReference type="ARBA" id="ARBA00023157"/>
    </source>
</evidence>
<feature type="topological domain" description="Cytoplasmic" evidence="14">
    <location>
        <begin position="1"/>
        <end position="8"/>
    </location>
</feature>
<evidence type="ECO:0000313" key="16">
    <source>
        <dbReference type="EMBL" id="PTU31150.1"/>
    </source>
</evidence>
<dbReference type="GO" id="GO:0006457">
    <property type="term" value="P:protein folding"/>
    <property type="evidence" value="ECO:0007669"/>
    <property type="project" value="InterPro"/>
</dbReference>
<keyword evidence="12 14" id="KW-0143">Chaperone</keyword>
<comment type="similarity">
    <text evidence="2 14">Belongs to the DsbB family.</text>
</comment>
<dbReference type="InterPro" id="IPR022920">
    <property type="entry name" value="Disulphide_bond_form_DsbB"/>
</dbReference>
<name>A0A2T5MEZ0_9GAMM</name>
<evidence type="ECO:0000256" key="7">
    <source>
        <dbReference type="ARBA" id="ARBA00022982"/>
    </source>
</evidence>
<evidence type="ECO:0000256" key="14">
    <source>
        <dbReference type="HAMAP-Rule" id="MF_00286"/>
    </source>
</evidence>
<dbReference type="AlphaFoldDB" id="A0A2T5MEZ0"/>
<keyword evidence="9 14" id="KW-0560">Oxidoreductase</keyword>
<dbReference type="GO" id="GO:0009055">
    <property type="term" value="F:electron transfer activity"/>
    <property type="evidence" value="ECO:0007669"/>
    <property type="project" value="UniProtKB-UniRule"/>
</dbReference>
<dbReference type="InterPro" id="IPR023380">
    <property type="entry name" value="DsbB-like_sf"/>
</dbReference>
<evidence type="ECO:0000256" key="9">
    <source>
        <dbReference type="ARBA" id="ARBA00023002"/>
    </source>
</evidence>
<feature type="topological domain" description="Periplasmic" evidence="14">
    <location>
        <begin position="26"/>
        <end position="43"/>
    </location>
</feature>
<dbReference type="EMBL" id="QANS01000004">
    <property type="protein sequence ID" value="PTU31150.1"/>
    <property type="molecule type" value="Genomic_DNA"/>
</dbReference>
<evidence type="ECO:0000256" key="3">
    <source>
        <dbReference type="ARBA" id="ARBA00022448"/>
    </source>
</evidence>
<comment type="subcellular location">
    <subcellularLocation>
        <location evidence="1">Cell inner membrane</location>
        <topology evidence="1">Multi-pass membrane protein</topology>
    </subcellularLocation>
    <subcellularLocation>
        <location evidence="14">Cell membrane</location>
        <topology evidence="14">Multi-pass membrane protein</topology>
    </subcellularLocation>
</comment>
<evidence type="ECO:0000256" key="2">
    <source>
        <dbReference type="ARBA" id="ARBA00008823"/>
    </source>
</evidence>
<dbReference type="Pfam" id="PF02600">
    <property type="entry name" value="DsbB"/>
    <property type="match status" value="1"/>
</dbReference>
<dbReference type="SUPFAM" id="SSF158442">
    <property type="entry name" value="DsbB-like"/>
    <property type="match status" value="1"/>
</dbReference>
<comment type="caution">
    <text evidence="14">Lacks conserved residue(s) required for the propagation of feature annotation.</text>
</comment>
<dbReference type="RefSeq" id="WP_107940737.1">
    <property type="nucleotide sequence ID" value="NZ_QANS01000004.1"/>
</dbReference>